<comment type="caution">
    <text evidence="2">The sequence shown here is derived from an EMBL/GenBank/DDBJ whole genome shotgun (WGS) entry which is preliminary data.</text>
</comment>
<reference evidence="2 3" key="1">
    <citation type="submission" date="2020-04" db="EMBL/GenBank/DDBJ databases">
        <title>Description of novel Gluconacetobacter.</title>
        <authorList>
            <person name="Sombolestani A."/>
        </authorList>
    </citation>
    <scope>NUCLEOTIDE SEQUENCE [LARGE SCALE GENOMIC DNA]</scope>
    <source>
        <strain evidence="2 3">LMG 21312</strain>
    </source>
</reference>
<name>A0A7W4P2G1_9PROT</name>
<feature type="region of interest" description="Disordered" evidence="1">
    <location>
        <begin position="1"/>
        <end position="20"/>
    </location>
</feature>
<keyword evidence="3" id="KW-1185">Reference proteome</keyword>
<dbReference type="RefSeq" id="WP_182940611.1">
    <property type="nucleotide sequence ID" value="NZ_JABEQH010000002.1"/>
</dbReference>
<protein>
    <submittedName>
        <fullName evidence="2">Uncharacterized protein</fullName>
    </submittedName>
</protein>
<evidence type="ECO:0000256" key="1">
    <source>
        <dbReference type="SAM" id="MobiDB-lite"/>
    </source>
</evidence>
<proteinExistence type="predicted"/>
<accession>A0A7W4P2G1</accession>
<sequence>MTQAPDPATRPAPDESGPGSRRALWYGLAAGVIVAAGFSARMANEAPRPAPAPAVSDATAGAMPAAAHSLTAVEQFAMVSPDNAPQALLQSGLTPDQQATVLAGIRRREYRLVRMPIYDEAGTGGVVTVRSGGIAQTVPLGAQPRVVLLPIRMSGEVDIMPVADPGPAGVAPGAITVLGPTPLPVIHRDEMLVLNVIVQ</sequence>
<organism evidence="2 3">
    <name type="scientific">Gluconacetobacter johannae</name>
    <dbReference type="NCBI Taxonomy" id="112140"/>
    <lineage>
        <taxon>Bacteria</taxon>
        <taxon>Pseudomonadati</taxon>
        <taxon>Pseudomonadota</taxon>
        <taxon>Alphaproteobacteria</taxon>
        <taxon>Acetobacterales</taxon>
        <taxon>Acetobacteraceae</taxon>
        <taxon>Gluconacetobacter</taxon>
    </lineage>
</organism>
<dbReference type="EMBL" id="JABEQH010000002">
    <property type="protein sequence ID" value="MBB2174734.1"/>
    <property type="molecule type" value="Genomic_DNA"/>
</dbReference>
<dbReference type="Proteomes" id="UP000561066">
    <property type="component" value="Unassembled WGS sequence"/>
</dbReference>
<evidence type="ECO:0000313" key="3">
    <source>
        <dbReference type="Proteomes" id="UP000561066"/>
    </source>
</evidence>
<dbReference type="AlphaFoldDB" id="A0A7W4P2G1"/>
<gene>
    <name evidence="2" type="ORF">HLH21_02195</name>
</gene>
<evidence type="ECO:0000313" key="2">
    <source>
        <dbReference type="EMBL" id="MBB2174734.1"/>
    </source>
</evidence>